<dbReference type="EMBL" id="JZDQ02000019">
    <property type="protein sequence ID" value="OIJ26049.1"/>
    <property type="molecule type" value="Genomic_DNA"/>
</dbReference>
<proteinExistence type="predicted"/>
<dbReference type="SUPFAM" id="SSF50118">
    <property type="entry name" value="Cell growth inhibitor/plasmid maintenance toxic component"/>
    <property type="match status" value="1"/>
</dbReference>
<dbReference type="Proteomes" id="UP000033772">
    <property type="component" value="Unassembled WGS sequence"/>
</dbReference>
<sequence>MHASVGDHLVVMGQHVGDHMREAEIIEVSHPDGSPPYLVRWSDSDHESLVFPGPDAHIEPASH</sequence>
<dbReference type="STRING" id="1844.UG56_014740"/>
<comment type="caution">
    <text evidence="2">The sequence shown here is derived from an EMBL/GenBank/DDBJ whole genome shotgun (WGS) entry which is preliminary data.</text>
</comment>
<evidence type="ECO:0000313" key="3">
    <source>
        <dbReference type="Proteomes" id="UP000033772"/>
    </source>
</evidence>
<keyword evidence="3" id="KW-1185">Reference proteome</keyword>
<dbReference type="InterPro" id="IPR015035">
    <property type="entry name" value="DUF1918"/>
</dbReference>
<dbReference type="RefSeq" id="WP_045551181.1">
    <property type="nucleotide sequence ID" value="NZ_JZDQ02000019.1"/>
</dbReference>
<name>A0A1J4N6C2_9ACTN</name>
<dbReference type="Gene3D" id="2.30.30.440">
    <property type="entry name" value="Domain of unknown function DUF1918"/>
    <property type="match status" value="1"/>
</dbReference>
<feature type="domain" description="DUF1918" evidence="1">
    <location>
        <begin position="1"/>
        <end position="58"/>
    </location>
</feature>
<organism evidence="2 3">
    <name type="scientific">Nocardioides luteus</name>
    <dbReference type="NCBI Taxonomy" id="1844"/>
    <lineage>
        <taxon>Bacteria</taxon>
        <taxon>Bacillati</taxon>
        <taxon>Actinomycetota</taxon>
        <taxon>Actinomycetes</taxon>
        <taxon>Propionibacteriales</taxon>
        <taxon>Nocardioidaceae</taxon>
        <taxon>Nocardioides</taxon>
    </lineage>
</organism>
<evidence type="ECO:0000259" key="1">
    <source>
        <dbReference type="Pfam" id="PF08940"/>
    </source>
</evidence>
<dbReference type="AlphaFoldDB" id="A0A1J4N6C2"/>
<dbReference type="OrthoDB" id="4828144at2"/>
<accession>A0A1J4N6C2</accession>
<dbReference type="GO" id="GO:0003677">
    <property type="term" value="F:DNA binding"/>
    <property type="evidence" value="ECO:0007669"/>
    <property type="project" value="UniProtKB-KW"/>
</dbReference>
<reference evidence="2" key="1">
    <citation type="submission" date="2016-10" db="EMBL/GenBank/DDBJ databases">
        <title>Draft Genome Sequence of Nocardioides luteus Strain BAFB, an Alkane-Degrading Bacterium Isolated from JP-7 Polluted Soil.</title>
        <authorList>
            <person name="Brown L."/>
            <person name="Ruiz O.N."/>
            <person name="Gunasekera T."/>
        </authorList>
    </citation>
    <scope>NUCLEOTIDE SEQUENCE [LARGE SCALE GENOMIC DNA]</scope>
    <source>
        <strain evidence="2">BAFB</strain>
    </source>
</reference>
<protein>
    <submittedName>
        <fullName evidence="2">DNA-binding protein</fullName>
    </submittedName>
</protein>
<evidence type="ECO:0000313" key="2">
    <source>
        <dbReference type="EMBL" id="OIJ26049.1"/>
    </source>
</evidence>
<gene>
    <name evidence="2" type="ORF">UG56_014740</name>
</gene>
<keyword evidence="2" id="KW-0238">DNA-binding</keyword>
<dbReference type="Pfam" id="PF08940">
    <property type="entry name" value="DUF1918"/>
    <property type="match status" value="1"/>
</dbReference>